<evidence type="ECO:0000256" key="3">
    <source>
        <dbReference type="ARBA" id="ARBA00022475"/>
    </source>
</evidence>
<dbReference type="EC" id="2.7.1.107" evidence="16"/>
<dbReference type="InterPro" id="IPR033717">
    <property type="entry name" value="UDPK"/>
</dbReference>
<evidence type="ECO:0000256" key="4">
    <source>
        <dbReference type="ARBA" id="ARBA00022516"/>
    </source>
</evidence>
<protein>
    <submittedName>
        <fullName evidence="16">Diacylglycerol kinase (ATP)</fullName>
        <ecNumber evidence="16">2.7.1.107</ecNumber>
    </submittedName>
</protein>
<evidence type="ECO:0000256" key="8">
    <source>
        <dbReference type="ARBA" id="ARBA00022777"/>
    </source>
</evidence>
<dbReference type="GO" id="GO:0004143">
    <property type="term" value="F:ATP-dependent diacylglycerol kinase activity"/>
    <property type="evidence" value="ECO:0007669"/>
    <property type="project" value="UniProtKB-EC"/>
</dbReference>
<keyword evidence="17" id="KW-1185">Reference proteome</keyword>
<evidence type="ECO:0000256" key="15">
    <source>
        <dbReference type="SAM" id="Phobius"/>
    </source>
</evidence>
<evidence type="ECO:0000256" key="7">
    <source>
        <dbReference type="ARBA" id="ARBA00022741"/>
    </source>
</evidence>
<evidence type="ECO:0000256" key="1">
    <source>
        <dbReference type="ARBA" id="ARBA00004651"/>
    </source>
</evidence>
<evidence type="ECO:0000256" key="5">
    <source>
        <dbReference type="ARBA" id="ARBA00022679"/>
    </source>
</evidence>
<dbReference type="Proteomes" id="UP001258315">
    <property type="component" value="Unassembled WGS sequence"/>
</dbReference>
<keyword evidence="7" id="KW-0547">Nucleotide-binding</keyword>
<evidence type="ECO:0000256" key="10">
    <source>
        <dbReference type="ARBA" id="ARBA00022989"/>
    </source>
</evidence>
<keyword evidence="6 15" id="KW-0812">Transmembrane</keyword>
<dbReference type="CDD" id="cd14265">
    <property type="entry name" value="UDPK_IM_like"/>
    <property type="match status" value="1"/>
</dbReference>
<comment type="subcellular location">
    <subcellularLocation>
        <location evidence="1">Cell membrane</location>
        <topology evidence="1">Multi-pass membrane protein</topology>
    </subcellularLocation>
</comment>
<comment type="similarity">
    <text evidence="2">Belongs to the bacterial diacylglycerol kinase family.</text>
</comment>
<evidence type="ECO:0000313" key="17">
    <source>
        <dbReference type="Proteomes" id="UP001258315"/>
    </source>
</evidence>
<organism evidence="16 17">
    <name type="scientific">Mucilaginibacter terrae</name>
    <dbReference type="NCBI Taxonomy" id="1955052"/>
    <lineage>
        <taxon>Bacteria</taxon>
        <taxon>Pseudomonadati</taxon>
        <taxon>Bacteroidota</taxon>
        <taxon>Sphingobacteriia</taxon>
        <taxon>Sphingobacteriales</taxon>
        <taxon>Sphingobacteriaceae</taxon>
        <taxon>Mucilaginibacter</taxon>
    </lineage>
</organism>
<evidence type="ECO:0000256" key="2">
    <source>
        <dbReference type="ARBA" id="ARBA00005967"/>
    </source>
</evidence>
<name>A0ABU3GVU6_9SPHI</name>
<sequence>MQQPPLNKPHATGAKKVFRSFGYAFKGIGSAVASQLNIKVHLWVTLVTIVLGVTLGLSLNEWLWIGLCIALVLSGEMMNTAIELLTDLVSPEYNVKAGQVKDIAAGAVLILAIFAVVTGFVIFVPKILSLF</sequence>
<evidence type="ECO:0000256" key="12">
    <source>
        <dbReference type="ARBA" id="ARBA00023136"/>
    </source>
</evidence>
<feature type="transmembrane region" description="Helical" evidence="15">
    <location>
        <begin position="103"/>
        <end position="124"/>
    </location>
</feature>
<evidence type="ECO:0000256" key="14">
    <source>
        <dbReference type="ARBA" id="ARBA00023264"/>
    </source>
</evidence>
<keyword evidence="12 15" id="KW-0472">Membrane</keyword>
<keyword evidence="14" id="KW-1208">Phospholipid metabolism</keyword>
<keyword evidence="4" id="KW-0444">Lipid biosynthesis</keyword>
<evidence type="ECO:0000256" key="11">
    <source>
        <dbReference type="ARBA" id="ARBA00023098"/>
    </source>
</evidence>
<keyword evidence="10 15" id="KW-1133">Transmembrane helix</keyword>
<evidence type="ECO:0000256" key="13">
    <source>
        <dbReference type="ARBA" id="ARBA00023209"/>
    </source>
</evidence>
<keyword evidence="8 16" id="KW-0418">Kinase</keyword>
<evidence type="ECO:0000256" key="6">
    <source>
        <dbReference type="ARBA" id="ARBA00022692"/>
    </source>
</evidence>
<feature type="transmembrane region" description="Helical" evidence="15">
    <location>
        <begin position="40"/>
        <end position="57"/>
    </location>
</feature>
<dbReference type="InterPro" id="IPR000829">
    <property type="entry name" value="DAGK"/>
</dbReference>
<dbReference type="Gene3D" id="1.10.287.3610">
    <property type="match status" value="1"/>
</dbReference>
<keyword evidence="3" id="KW-1003">Cell membrane</keyword>
<comment type="caution">
    <text evidence="16">The sequence shown here is derived from an EMBL/GenBank/DDBJ whole genome shotgun (WGS) entry which is preliminary data.</text>
</comment>
<dbReference type="Pfam" id="PF01219">
    <property type="entry name" value="DAGK_prokar"/>
    <property type="match status" value="1"/>
</dbReference>
<reference evidence="17" key="1">
    <citation type="submission" date="2023-07" db="EMBL/GenBank/DDBJ databases">
        <title>Functional and genomic diversity of the sorghum phyllosphere microbiome.</title>
        <authorList>
            <person name="Shade A."/>
        </authorList>
    </citation>
    <scope>NUCLEOTIDE SEQUENCE [LARGE SCALE GENOMIC DNA]</scope>
    <source>
        <strain evidence="17">SORGH_AS_0422</strain>
    </source>
</reference>
<evidence type="ECO:0000313" key="16">
    <source>
        <dbReference type="EMBL" id="MDT3403892.1"/>
    </source>
</evidence>
<proteinExistence type="inferred from homology"/>
<accession>A0ABU3GVU6</accession>
<dbReference type="InterPro" id="IPR036945">
    <property type="entry name" value="DAGK_sf"/>
</dbReference>
<gene>
    <name evidence="16" type="ORF">QE417_002964</name>
</gene>
<dbReference type="RefSeq" id="WP_311951241.1">
    <property type="nucleotide sequence ID" value="NZ_JAVLVU010000001.1"/>
</dbReference>
<evidence type="ECO:0000256" key="9">
    <source>
        <dbReference type="ARBA" id="ARBA00022840"/>
    </source>
</evidence>
<dbReference type="PANTHER" id="PTHR34299:SF1">
    <property type="entry name" value="DIACYLGLYCEROL KINASE"/>
    <property type="match status" value="1"/>
</dbReference>
<keyword evidence="5 16" id="KW-0808">Transferase</keyword>
<keyword evidence="13" id="KW-0594">Phospholipid biosynthesis</keyword>
<keyword evidence="11" id="KW-0443">Lipid metabolism</keyword>
<dbReference type="PANTHER" id="PTHR34299">
    <property type="entry name" value="DIACYLGLYCEROL KINASE"/>
    <property type="match status" value="1"/>
</dbReference>
<dbReference type="EMBL" id="JAVLVU010000001">
    <property type="protein sequence ID" value="MDT3403892.1"/>
    <property type="molecule type" value="Genomic_DNA"/>
</dbReference>
<keyword evidence="9" id="KW-0067">ATP-binding</keyword>